<dbReference type="Proteomes" id="UP000596742">
    <property type="component" value="Unassembled WGS sequence"/>
</dbReference>
<gene>
    <name evidence="1" type="ORF">MGAL_10B085328</name>
</gene>
<evidence type="ECO:0000313" key="2">
    <source>
        <dbReference type="Proteomes" id="UP000596742"/>
    </source>
</evidence>
<dbReference type="EMBL" id="UYJE01006275">
    <property type="protein sequence ID" value="VDI44486.1"/>
    <property type="molecule type" value="Genomic_DNA"/>
</dbReference>
<sequence>MTNCTTTILLRELNDDSVLTKKTPVTVKTGITGSDESVLSTLVKLRDNLVLQLF</sequence>
<organism evidence="1 2">
    <name type="scientific">Mytilus galloprovincialis</name>
    <name type="common">Mediterranean mussel</name>
    <dbReference type="NCBI Taxonomy" id="29158"/>
    <lineage>
        <taxon>Eukaryota</taxon>
        <taxon>Metazoa</taxon>
        <taxon>Spiralia</taxon>
        <taxon>Lophotrochozoa</taxon>
        <taxon>Mollusca</taxon>
        <taxon>Bivalvia</taxon>
        <taxon>Autobranchia</taxon>
        <taxon>Pteriomorphia</taxon>
        <taxon>Mytilida</taxon>
        <taxon>Mytiloidea</taxon>
        <taxon>Mytilidae</taxon>
        <taxon>Mytilinae</taxon>
        <taxon>Mytilus</taxon>
    </lineage>
</organism>
<evidence type="ECO:0000313" key="1">
    <source>
        <dbReference type="EMBL" id="VDI44486.1"/>
    </source>
</evidence>
<proteinExistence type="predicted"/>
<comment type="caution">
    <text evidence="1">The sequence shown here is derived from an EMBL/GenBank/DDBJ whole genome shotgun (WGS) entry which is preliminary data.</text>
</comment>
<name>A0A8B6F7S6_MYTGA</name>
<dbReference type="AlphaFoldDB" id="A0A8B6F7S6"/>
<reference evidence="1" key="1">
    <citation type="submission" date="2018-11" db="EMBL/GenBank/DDBJ databases">
        <authorList>
            <person name="Alioto T."/>
            <person name="Alioto T."/>
        </authorList>
    </citation>
    <scope>NUCLEOTIDE SEQUENCE</scope>
</reference>
<protein>
    <submittedName>
        <fullName evidence="1">Uncharacterized protein</fullName>
    </submittedName>
</protein>
<accession>A0A8B6F7S6</accession>
<keyword evidence="2" id="KW-1185">Reference proteome</keyword>